<protein>
    <submittedName>
        <fullName evidence="1">Uncharacterized protein</fullName>
    </submittedName>
</protein>
<organism evidence="1 2">
    <name type="scientific">Anaplasma phagocytophilum str. Norway variant2</name>
    <dbReference type="NCBI Taxonomy" id="1392507"/>
    <lineage>
        <taxon>Bacteria</taxon>
        <taxon>Pseudomonadati</taxon>
        <taxon>Pseudomonadota</taxon>
        <taxon>Alphaproteobacteria</taxon>
        <taxon>Rickettsiales</taxon>
        <taxon>Anaplasmataceae</taxon>
        <taxon>Anaplasma</taxon>
        <taxon>phagocytophilum group</taxon>
    </lineage>
</organism>
<reference evidence="1 2" key="1">
    <citation type="journal article" date="2013" name="Pathogens">
        <title>An Emerging Tick-Borne Disease of Humans Is Caused by a Subset of Strains with Conserved Genome Structure.</title>
        <authorList>
            <person name="Barbet A.F."/>
            <person name="Al-Khedery B."/>
            <person name="Stuen S."/>
            <person name="Granquist E.G."/>
            <person name="Felsheim R.F."/>
            <person name="Munderloh U.G."/>
        </authorList>
    </citation>
    <scope>NUCLEOTIDE SEQUENCE [LARGE SCALE GENOMIC DNA]</scope>
    <source>
        <strain evidence="1 2">Norway variant2</strain>
    </source>
</reference>
<accession>A0A161IQL6</accession>
<proteinExistence type="predicted"/>
<reference evidence="1 2" key="2">
    <citation type="journal article" date="2014" name="Pathogens">
        <title>Comparative Genomics Identifies a Potential Marker of Human-Virulent Anaplasma phagocytophilum.</title>
        <authorList>
            <person name="Al-Khedery B."/>
            <person name="Barbet A.F."/>
        </authorList>
    </citation>
    <scope>NUCLEOTIDE SEQUENCE [LARGE SCALE GENOMIC DNA]</scope>
    <source>
        <strain evidence="1 2">Norway variant2</strain>
    </source>
</reference>
<gene>
    <name evidence="1" type="ORF">P029_02150</name>
</gene>
<name>A0A161IQL6_ANAPH</name>
<evidence type="ECO:0000313" key="2">
    <source>
        <dbReference type="Proteomes" id="UP000053801"/>
    </source>
</evidence>
<dbReference type="EMBL" id="CP015376">
    <property type="protein sequence ID" value="ANC34188.1"/>
    <property type="molecule type" value="Genomic_DNA"/>
</dbReference>
<sequence length="104" mass="11844">MAESALKNSTTWKLQHQITWLSKRNLTYHKMHALRCLERAFPCVTGDHIKKSVANPKKNKNDIMLLAAHTIMEEEMAGSALKKFNNIRTAAPDNMAMEKEPHVS</sequence>
<dbReference type="Proteomes" id="UP000053801">
    <property type="component" value="Chromosome"/>
</dbReference>
<evidence type="ECO:0000313" key="1">
    <source>
        <dbReference type="EMBL" id="ANC34188.1"/>
    </source>
</evidence>
<dbReference type="AlphaFoldDB" id="A0A161IQL6"/>